<feature type="compositionally biased region" description="Polar residues" evidence="5">
    <location>
        <begin position="365"/>
        <end position="378"/>
    </location>
</feature>
<dbReference type="Proteomes" id="UP000886998">
    <property type="component" value="Unassembled WGS sequence"/>
</dbReference>
<dbReference type="Gene3D" id="2.60.120.10">
    <property type="entry name" value="Jelly Rolls"/>
    <property type="match status" value="1"/>
</dbReference>
<dbReference type="GO" id="GO:0051315">
    <property type="term" value="P:attachment of mitotic spindle microtubules to kinetochore"/>
    <property type="evidence" value="ECO:0007669"/>
    <property type="project" value="TreeGrafter"/>
</dbReference>
<dbReference type="EMBL" id="BMAV01003631">
    <property type="protein sequence ID" value="GFY43361.1"/>
    <property type="molecule type" value="Genomic_DNA"/>
</dbReference>
<evidence type="ECO:0000256" key="4">
    <source>
        <dbReference type="ARBA" id="ARBA00023242"/>
    </source>
</evidence>
<evidence type="ECO:0000256" key="3">
    <source>
        <dbReference type="ARBA" id="ARBA00023125"/>
    </source>
</evidence>
<dbReference type="PANTHER" id="PTHR16684:SF11">
    <property type="entry name" value="CENTROMERE PROTEIN C"/>
    <property type="match status" value="1"/>
</dbReference>
<dbReference type="GO" id="GO:0019237">
    <property type="term" value="F:centromeric DNA binding"/>
    <property type="evidence" value="ECO:0007669"/>
    <property type="project" value="InterPro"/>
</dbReference>
<dbReference type="InterPro" id="IPR014710">
    <property type="entry name" value="RmlC-like_jellyroll"/>
</dbReference>
<feature type="compositionally biased region" description="Polar residues" evidence="5">
    <location>
        <begin position="290"/>
        <end position="303"/>
    </location>
</feature>
<dbReference type="GO" id="GO:0000776">
    <property type="term" value="C:kinetochore"/>
    <property type="evidence" value="ECO:0007669"/>
    <property type="project" value="InterPro"/>
</dbReference>
<evidence type="ECO:0000256" key="5">
    <source>
        <dbReference type="SAM" id="MobiDB-lite"/>
    </source>
</evidence>
<name>A0A8X6X0R9_9ARAC</name>
<keyword evidence="8" id="KW-1185">Reference proteome</keyword>
<reference evidence="7" key="1">
    <citation type="submission" date="2020-08" db="EMBL/GenBank/DDBJ databases">
        <title>Multicomponent nature underlies the extraordinary mechanical properties of spider dragline silk.</title>
        <authorList>
            <person name="Kono N."/>
            <person name="Nakamura H."/>
            <person name="Mori M."/>
            <person name="Yoshida Y."/>
            <person name="Ohtoshi R."/>
            <person name="Malay A.D."/>
            <person name="Moran D.A.P."/>
            <person name="Tomita M."/>
            <person name="Numata K."/>
            <person name="Arakawa K."/>
        </authorList>
    </citation>
    <scope>NUCLEOTIDE SEQUENCE</scope>
</reference>
<evidence type="ECO:0000313" key="7">
    <source>
        <dbReference type="EMBL" id="GFY43361.1"/>
    </source>
</evidence>
<proteinExistence type="inferred from homology"/>
<accession>A0A8X6X0R9</accession>
<evidence type="ECO:0000259" key="6">
    <source>
        <dbReference type="Pfam" id="PF11699"/>
    </source>
</evidence>
<comment type="caution">
    <text evidence="7">The sequence shown here is derived from an EMBL/GenBank/DDBJ whole genome shotgun (WGS) entry which is preliminary data.</text>
</comment>
<feature type="compositionally biased region" description="Polar residues" evidence="5">
    <location>
        <begin position="104"/>
        <end position="131"/>
    </location>
</feature>
<gene>
    <name evidence="7" type="primary">AVEN_79958_1</name>
    <name evidence="7" type="ORF">TNIN_452041</name>
</gene>
<dbReference type="PANTHER" id="PTHR16684">
    <property type="entry name" value="CENTROMERE PROTEIN C"/>
    <property type="match status" value="1"/>
</dbReference>
<dbReference type="GO" id="GO:0051455">
    <property type="term" value="P:spindle attachment to meiosis I kinetochore"/>
    <property type="evidence" value="ECO:0007669"/>
    <property type="project" value="TreeGrafter"/>
</dbReference>
<dbReference type="AlphaFoldDB" id="A0A8X6X0R9"/>
<dbReference type="InterPro" id="IPR011051">
    <property type="entry name" value="RmlC_Cupin_sf"/>
</dbReference>
<feature type="region of interest" description="Disordered" evidence="5">
    <location>
        <begin position="290"/>
        <end position="333"/>
    </location>
</feature>
<feature type="region of interest" description="Disordered" evidence="5">
    <location>
        <begin position="162"/>
        <end position="261"/>
    </location>
</feature>
<dbReference type="OrthoDB" id="6437160at2759"/>
<evidence type="ECO:0000256" key="2">
    <source>
        <dbReference type="ARBA" id="ARBA00010291"/>
    </source>
</evidence>
<evidence type="ECO:0000256" key="1">
    <source>
        <dbReference type="ARBA" id="ARBA00004123"/>
    </source>
</evidence>
<keyword evidence="4" id="KW-0539">Nucleus</keyword>
<keyword evidence="3" id="KW-0238">DNA-binding</keyword>
<dbReference type="GO" id="GO:0051382">
    <property type="term" value="P:kinetochore assembly"/>
    <property type="evidence" value="ECO:0007669"/>
    <property type="project" value="InterPro"/>
</dbReference>
<feature type="region of interest" description="Disordered" evidence="5">
    <location>
        <begin position="104"/>
        <end position="148"/>
    </location>
</feature>
<comment type="subcellular location">
    <subcellularLocation>
        <location evidence="1">Nucleus</location>
    </subcellularLocation>
</comment>
<feature type="compositionally biased region" description="Polar residues" evidence="5">
    <location>
        <begin position="225"/>
        <end position="243"/>
    </location>
</feature>
<dbReference type="GO" id="GO:0005634">
    <property type="term" value="C:nucleus"/>
    <property type="evidence" value="ECO:0007669"/>
    <property type="project" value="UniProtKB-SubCell"/>
</dbReference>
<sequence>MKEERPLNKTMFCYNERRYVSQARVTGPFQPCIDYGPDTIDESVEIPERESKKDETSKNISNLNKNAVLSDSTKDTRQIIQNQRNYAESDSDASTVEYTLTHASNNVTSKSDQHTGLLSPKNQNDMGNNDFSEVHMSPVKKKKKRDENNFRLCEASNEKRHCGNFFEPEESPSESEQSPIKKKRTLTPSGFSQKKSSKIRPSRNENNNEEGPLRINPSVTKRHANSSVKMSQKQAYQTLSNVQVECDSSRTSPVKRKSSKATYDAIHQNHFGPEASVIESKTLPKKITQVTGDQLNHSRQKNLSAKDKAPKNKRAAPVDNNEAHSDFGENSIPIVKGKENKTTVLGKNRHSLPPTKRTISRTHDNQSQNIVANGNISEPANGLRRSTRFRVPPLDIWRNERLVFETLPSGEVKCSIDKGSEEDKYGLIQIQKKAERRNKMKKKQAQRTVEKTPILDIKTGETVVALVHRPFESLEWSVPPNEVEVPPPYTMAKTFTAKSTSFGFLHISPFSTKEKQYSPVNNLHFVVVKGHLQVTIQDTTFTFTVGDSWVVPVGVPYSITNCSRARALLSFSAFKEE</sequence>
<comment type="similarity">
    <text evidence="2">Belongs to the CENP-C/MIF2 family.</text>
</comment>
<evidence type="ECO:0000313" key="8">
    <source>
        <dbReference type="Proteomes" id="UP000886998"/>
    </source>
</evidence>
<dbReference type="InterPro" id="IPR025974">
    <property type="entry name" value="Mif2/CENP-C_cupin"/>
</dbReference>
<dbReference type="SUPFAM" id="SSF51182">
    <property type="entry name" value="RmlC-like cupins"/>
    <property type="match status" value="1"/>
</dbReference>
<feature type="region of interest" description="Disordered" evidence="5">
    <location>
        <begin position="345"/>
        <end position="379"/>
    </location>
</feature>
<feature type="domain" description="Mif2/CENP-C cupin" evidence="6">
    <location>
        <begin position="490"/>
        <end position="571"/>
    </location>
</feature>
<protein>
    <submittedName>
        <fullName evidence="7">CENP-C_C domain-containing protein</fullName>
    </submittedName>
</protein>
<organism evidence="7 8">
    <name type="scientific">Trichonephila inaurata madagascariensis</name>
    <dbReference type="NCBI Taxonomy" id="2747483"/>
    <lineage>
        <taxon>Eukaryota</taxon>
        <taxon>Metazoa</taxon>
        <taxon>Ecdysozoa</taxon>
        <taxon>Arthropoda</taxon>
        <taxon>Chelicerata</taxon>
        <taxon>Arachnida</taxon>
        <taxon>Araneae</taxon>
        <taxon>Araneomorphae</taxon>
        <taxon>Entelegynae</taxon>
        <taxon>Araneoidea</taxon>
        <taxon>Nephilidae</taxon>
        <taxon>Trichonephila</taxon>
        <taxon>Trichonephila inaurata</taxon>
    </lineage>
</organism>
<dbReference type="InterPro" id="IPR028386">
    <property type="entry name" value="CENP-C/Mif2/cnp3"/>
</dbReference>
<dbReference type="Pfam" id="PF11699">
    <property type="entry name" value="CENP-C_C"/>
    <property type="match status" value="1"/>
</dbReference>